<dbReference type="InterPro" id="IPR016164">
    <property type="entry name" value="FAD-linked_Oxase-like_C"/>
</dbReference>
<comment type="caution">
    <text evidence="4">The sequence shown here is derived from an EMBL/GenBank/DDBJ whole genome shotgun (WGS) entry which is preliminary data.</text>
</comment>
<sequence length="356" mass="36744">MHTPNSVQDLCDLFRAGGTFEIRGGGSKAEIGAPREAQLVSTAGLAGVIDYDPAELVLTVGAGTPLAEIQALVASENQMLAFDPFDHGPLFGRPAGAATIGGVIAAGVSGSQRLALGAARDHLLGFEAVSGRGERFIGGARVVKNVTGYDLPKVMAGSWGRLGVMTQLTLKILPAPRVRATMLVEGLDVAAAVAAMTAALRAPLEVAAAAHLPGIGTGLRLQGFGPSVDARAAQLPGHRLSETEGDAFWQAALPPADDRPLWRVHCQPSAALAIVAALPDLETRLDWGGGLIWLAGEGDVRAVAAMYGGQAMLVRAPEAMRAAIPCEHPQPAGVAALSVRVRRAFDPAGIFETGRF</sequence>
<protein>
    <submittedName>
        <fullName evidence="4">Glycolate oxidase FAD binding subunit</fullName>
    </submittedName>
</protein>
<keyword evidence="2" id="KW-0274">FAD</keyword>
<name>A0ABU0IU87_9CAUL</name>
<evidence type="ECO:0000313" key="5">
    <source>
        <dbReference type="Proteomes" id="UP001228905"/>
    </source>
</evidence>
<dbReference type="Gene3D" id="3.30.465.10">
    <property type="match status" value="1"/>
</dbReference>
<proteinExistence type="predicted"/>
<keyword evidence="5" id="KW-1185">Reference proteome</keyword>
<dbReference type="RefSeq" id="WP_307350012.1">
    <property type="nucleotide sequence ID" value="NZ_JAUSVS010000005.1"/>
</dbReference>
<dbReference type="Pfam" id="PF01565">
    <property type="entry name" value="FAD_binding_4"/>
    <property type="match status" value="1"/>
</dbReference>
<dbReference type="InterPro" id="IPR016166">
    <property type="entry name" value="FAD-bd_PCMH"/>
</dbReference>
<dbReference type="SUPFAM" id="SSF55103">
    <property type="entry name" value="FAD-linked oxidases, C-terminal domain"/>
    <property type="match status" value="1"/>
</dbReference>
<dbReference type="InterPro" id="IPR006094">
    <property type="entry name" value="Oxid_FAD_bind_N"/>
</dbReference>
<reference evidence="4 5" key="1">
    <citation type="submission" date="2023-07" db="EMBL/GenBank/DDBJ databases">
        <title>Genomic Encyclopedia of Type Strains, Phase IV (KMG-IV): sequencing the most valuable type-strain genomes for metagenomic binning, comparative biology and taxonomic classification.</title>
        <authorList>
            <person name="Goeker M."/>
        </authorList>
    </citation>
    <scope>NUCLEOTIDE SEQUENCE [LARGE SCALE GENOMIC DNA]</scope>
    <source>
        <strain evidence="4 5">DSM 18695</strain>
    </source>
</reference>
<dbReference type="SUPFAM" id="SSF56176">
    <property type="entry name" value="FAD-binding/transporter-associated domain-like"/>
    <property type="match status" value="1"/>
</dbReference>
<dbReference type="PANTHER" id="PTHR11748:SF103">
    <property type="entry name" value="GLYCOLATE OXIDASE SUBUNIT GLCE"/>
    <property type="match status" value="1"/>
</dbReference>
<keyword evidence="1" id="KW-0285">Flavoprotein</keyword>
<gene>
    <name evidence="4" type="ORF">QO010_002754</name>
</gene>
<dbReference type="PANTHER" id="PTHR11748">
    <property type="entry name" value="D-LACTATE DEHYDROGENASE"/>
    <property type="match status" value="1"/>
</dbReference>
<evidence type="ECO:0000313" key="4">
    <source>
        <dbReference type="EMBL" id="MDQ0464970.1"/>
    </source>
</evidence>
<evidence type="ECO:0000256" key="1">
    <source>
        <dbReference type="ARBA" id="ARBA00022630"/>
    </source>
</evidence>
<dbReference type="EMBL" id="JAUSVS010000005">
    <property type="protein sequence ID" value="MDQ0464970.1"/>
    <property type="molecule type" value="Genomic_DNA"/>
</dbReference>
<dbReference type="InterPro" id="IPR036318">
    <property type="entry name" value="FAD-bd_PCMH-like_sf"/>
</dbReference>
<organism evidence="4 5">
    <name type="scientific">Caulobacter ginsengisoli</name>
    <dbReference type="NCBI Taxonomy" id="400775"/>
    <lineage>
        <taxon>Bacteria</taxon>
        <taxon>Pseudomonadati</taxon>
        <taxon>Pseudomonadota</taxon>
        <taxon>Alphaproteobacteria</taxon>
        <taxon>Caulobacterales</taxon>
        <taxon>Caulobacteraceae</taxon>
        <taxon>Caulobacter</taxon>
    </lineage>
</organism>
<dbReference type="PROSITE" id="PS51387">
    <property type="entry name" value="FAD_PCMH"/>
    <property type="match status" value="1"/>
</dbReference>
<evidence type="ECO:0000259" key="3">
    <source>
        <dbReference type="PROSITE" id="PS51387"/>
    </source>
</evidence>
<evidence type="ECO:0000256" key="2">
    <source>
        <dbReference type="ARBA" id="ARBA00022827"/>
    </source>
</evidence>
<feature type="domain" description="FAD-binding PCMH-type" evidence="3">
    <location>
        <begin position="1"/>
        <end position="175"/>
    </location>
</feature>
<accession>A0ABU0IU87</accession>
<dbReference type="Proteomes" id="UP001228905">
    <property type="component" value="Unassembled WGS sequence"/>
</dbReference>
<dbReference type="InterPro" id="IPR016169">
    <property type="entry name" value="FAD-bd_PCMH_sub2"/>
</dbReference>